<proteinExistence type="predicted"/>
<organism evidence="1 2">
    <name type="scientific">Uliginosibacterium aquaticum</name>
    <dbReference type="NCBI Taxonomy" id="2731212"/>
    <lineage>
        <taxon>Bacteria</taxon>
        <taxon>Pseudomonadati</taxon>
        <taxon>Pseudomonadota</taxon>
        <taxon>Betaproteobacteria</taxon>
        <taxon>Rhodocyclales</taxon>
        <taxon>Zoogloeaceae</taxon>
        <taxon>Uliginosibacterium</taxon>
    </lineage>
</organism>
<sequence>MDLLLSVGWLEIQLPEIAVDPVLRDVFVVQLHAPAFYRAWCFVEGFKQIPGHFSQETDLIGFDWPSGALKRP</sequence>
<evidence type="ECO:0000313" key="1">
    <source>
        <dbReference type="EMBL" id="NSL54358.1"/>
    </source>
</evidence>
<reference evidence="1 2" key="1">
    <citation type="submission" date="2020-06" db="EMBL/GenBank/DDBJ databases">
        <title>Draft genome of Uliginosibacterium sp. IMCC34675.</title>
        <authorList>
            <person name="Song J."/>
        </authorList>
    </citation>
    <scope>NUCLEOTIDE SEQUENCE [LARGE SCALE GENOMIC DNA]</scope>
    <source>
        <strain evidence="1 2">IMCC34675</strain>
    </source>
</reference>
<dbReference type="Proteomes" id="UP000778523">
    <property type="component" value="Unassembled WGS sequence"/>
</dbReference>
<evidence type="ECO:0000313" key="2">
    <source>
        <dbReference type="Proteomes" id="UP000778523"/>
    </source>
</evidence>
<gene>
    <name evidence="1" type="ORF">HJ583_004905</name>
</gene>
<name>A0ABX2IEY1_9RHOO</name>
<keyword evidence="2" id="KW-1185">Reference proteome</keyword>
<comment type="caution">
    <text evidence="1">The sequence shown here is derived from an EMBL/GenBank/DDBJ whole genome shotgun (WGS) entry which is preliminary data.</text>
</comment>
<dbReference type="EMBL" id="JABCSC020000001">
    <property type="protein sequence ID" value="NSL54358.1"/>
    <property type="molecule type" value="Genomic_DNA"/>
</dbReference>
<dbReference type="RefSeq" id="WP_170020883.1">
    <property type="nucleotide sequence ID" value="NZ_JABCSC020000001.1"/>
</dbReference>
<protein>
    <submittedName>
        <fullName evidence="1">Uncharacterized protein</fullName>
    </submittedName>
</protein>
<accession>A0ABX2IEY1</accession>